<organism evidence="9 10">
    <name type="scientific">Coemansia spiralis</name>
    <dbReference type="NCBI Taxonomy" id="417178"/>
    <lineage>
        <taxon>Eukaryota</taxon>
        <taxon>Fungi</taxon>
        <taxon>Fungi incertae sedis</taxon>
        <taxon>Zoopagomycota</taxon>
        <taxon>Kickxellomycotina</taxon>
        <taxon>Kickxellomycetes</taxon>
        <taxon>Kickxellales</taxon>
        <taxon>Kickxellaceae</taxon>
        <taxon>Coemansia</taxon>
    </lineage>
</organism>
<evidence type="ECO:0000256" key="7">
    <source>
        <dbReference type="SAM" id="MobiDB-lite"/>
    </source>
</evidence>
<evidence type="ECO:0000259" key="8">
    <source>
        <dbReference type="Pfam" id="PF01048"/>
    </source>
</evidence>
<dbReference type="SUPFAM" id="SSF53167">
    <property type="entry name" value="Purine and uridine phosphorylases"/>
    <property type="match status" value="1"/>
</dbReference>
<dbReference type="Proteomes" id="UP001151518">
    <property type="component" value="Unassembled WGS sequence"/>
</dbReference>
<dbReference type="PANTHER" id="PTHR11904:SF9">
    <property type="entry name" value="PURINE NUCLEOSIDE PHOSPHORYLASE-RELATED"/>
    <property type="match status" value="1"/>
</dbReference>
<sequence>MDSAGPKSTPQALEDLCFATGAATVGATSASAASTCLSPRPVETIPHSVYESAANHVRTRLSSRDLPRVAFICGKSLQGIADKLEGEIIDIPHTEIPGFVSSTVLKTAGRLVFGEISGTPVVCIVGRCHYYEGYSMKHITFPIRVLSLIGVKTLIVTTAVSGIAADLDLGDIALVKDHISVPTLAGLNPLIGPNFAQLGPRMPSMYNAYTFNLRKLAFKTLLSDPELQKRGVRMREAVYCHTTGPSFETRAECIALRTLGAEVIGTSIVPDIIVAHHSGLDVLCLGLVTSVVAKNDEPSAEEAARAALAGQKAPKPKDVDADDDILTRKGSVKKGSQRAADLNLLIKRIVDNL</sequence>
<gene>
    <name evidence="9" type="primary">PNP1_2</name>
    <name evidence="9" type="ORF">GGI25_004741</name>
</gene>
<feature type="region of interest" description="Disordered" evidence="7">
    <location>
        <begin position="306"/>
        <end position="337"/>
    </location>
</feature>
<reference evidence="9" key="1">
    <citation type="submission" date="2022-07" db="EMBL/GenBank/DDBJ databases">
        <title>Phylogenomic reconstructions and comparative analyses of Kickxellomycotina fungi.</title>
        <authorList>
            <person name="Reynolds N.K."/>
            <person name="Stajich J.E."/>
            <person name="Barry K."/>
            <person name="Grigoriev I.V."/>
            <person name="Crous P."/>
            <person name="Smith M.E."/>
        </authorList>
    </citation>
    <scope>NUCLEOTIDE SEQUENCE</scope>
    <source>
        <strain evidence="9">NRRL 3115</strain>
    </source>
</reference>
<dbReference type="NCBIfam" id="TIGR01697">
    <property type="entry name" value="PNPH-PUNA-XAPA"/>
    <property type="match status" value="1"/>
</dbReference>
<evidence type="ECO:0000256" key="4">
    <source>
        <dbReference type="ARBA" id="ARBA00022676"/>
    </source>
</evidence>
<dbReference type="GO" id="GO:0004731">
    <property type="term" value="F:purine-nucleoside phosphorylase activity"/>
    <property type="evidence" value="ECO:0007669"/>
    <property type="project" value="UniProtKB-EC"/>
</dbReference>
<dbReference type="AlphaFoldDB" id="A0A9W8KWD1"/>
<feature type="domain" description="Nucleoside phosphorylase" evidence="8">
    <location>
        <begin position="86"/>
        <end position="308"/>
    </location>
</feature>
<evidence type="ECO:0000256" key="2">
    <source>
        <dbReference type="ARBA" id="ARBA00006751"/>
    </source>
</evidence>
<evidence type="ECO:0000256" key="1">
    <source>
        <dbReference type="ARBA" id="ARBA00005058"/>
    </source>
</evidence>
<dbReference type="EC" id="2.4.2.1" evidence="3"/>
<comment type="caution">
    <text evidence="9">The sequence shown here is derived from an EMBL/GenBank/DDBJ whole genome shotgun (WGS) entry which is preliminary data.</text>
</comment>
<dbReference type="InterPro" id="IPR011268">
    <property type="entry name" value="Purine_phosphorylase"/>
</dbReference>
<dbReference type="InterPro" id="IPR000845">
    <property type="entry name" value="Nucleoside_phosphorylase_d"/>
</dbReference>
<dbReference type="GO" id="GO:0005737">
    <property type="term" value="C:cytoplasm"/>
    <property type="evidence" value="ECO:0007669"/>
    <property type="project" value="TreeGrafter"/>
</dbReference>
<evidence type="ECO:0000256" key="3">
    <source>
        <dbReference type="ARBA" id="ARBA00011886"/>
    </source>
</evidence>
<dbReference type="GO" id="GO:0009116">
    <property type="term" value="P:nucleoside metabolic process"/>
    <property type="evidence" value="ECO:0007669"/>
    <property type="project" value="InterPro"/>
</dbReference>
<dbReference type="InterPro" id="IPR035994">
    <property type="entry name" value="Nucleoside_phosphorylase_sf"/>
</dbReference>
<dbReference type="Pfam" id="PF01048">
    <property type="entry name" value="PNP_UDP_1"/>
    <property type="match status" value="1"/>
</dbReference>
<name>A0A9W8KWD1_9FUNG</name>
<dbReference type="PANTHER" id="PTHR11904">
    <property type="entry name" value="METHYLTHIOADENOSINE/PURINE NUCLEOSIDE PHOSPHORYLASE"/>
    <property type="match status" value="1"/>
</dbReference>
<keyword evidence="5 9" id="KW-0808">Transferase</keyword>
<evidence type="ECO:0000256" key="6">
    <source>
        <dbReference type="ARBA" id="ARBA00031036"/>
    </source>
</evidence>
<dbReference type="OrthoDB" id="10261782at2759"/>
<evidence type="ECO:0000313" key="9">
    <source>
        <dbReference type="EMBL" id="KAJ2673406.1"/>
    </source>
</evidence>
<evidence type="ECO:0000256" key="5">
    <source>
        <dbReference type="ARBA" id="ARBA00022679"/>
    </source>
</evidence>
<comment type="pathway">
    <text evidence="1">Purine metabolism; purine nucleoside salvage.</text>
</comment>
<protein>
    <recommendedName>
        <fullName evidence="3">purine-nucleoside phosphorylase</fullName>
        <ecNumber evidence="3">2.4.2.1</ecNumber>
    </recommendedName>
    <alternativeName>
        <fullName evidence="6">Inosine-guanosine phosphorylase</fullName>
    </alternativeName>
</protein>
<dbReference type="Gene3D" id="3.40.50.1580">
    <property type="entry name" value="Nucleoside phosphorylase domain"/>
    <property type="match status" value="1"/>
</dbReference>
<dbReference type="NCBIfam" id="NF006054">
    <property type="entry name" value="PRK08202.1"/>
    <property type="match status" value="1"/>
</dbReference>
<proteinExistence type="inferred from homology"/>
<accession>A0A9W8KWD1</accession>
<dbReference type="CDD" id="cd09009">
    <property type="entry name" value="PNP-EcPNPII_like"/>
    <property type="match status" value="1"/>
</dbReference>
<comment type="similarity">
    <text evidence="2">Belongs to the PNP/MTAP phosphorylase family.</text>
</comment>
<keyword evidence="4 9" id="KW-0328">Glycosyltransferase</keyword>
<dbReference type="EMBL" id="JANBTW010000069">
    <property type="protein sequence ID" value="KAJ2673406.1"/>
    <property type="molecule type" value="Genomic_DNA"/>
</dbReference>
<evidence type="ECO:0000313" key="10">
    <source>
        <dbReference type="Proteomes" id="UP001151518"/>
    </source>
</evidence>